<gene>
    <name evidence="1" type="ORF">DES48_11623</name>
</gene>
<protein>
    <submittedName>
        <fullName evidence="1">Uncharacterized protein</fullName>
    </submittedName>
</protein>
<evidence type="ECO:0000313" key="2">
    <source>
        <dbReference type="Proteomes" id="UP000252254"/>
    </source>
</evidence>
<dbReference type="AlphaFoldDB" id="A0A366DPS8"/>
<comment type="caution">
    <text evidence="1">The sequence shown here is derived from an EMBL/GenBank/DDBJ whole genome shotgun (WGS) entry which is preliminary data.</text>
</comment>
<keyword evidence="2" id="KW-1185">Reference proteome</keyword>
<reference evidence="1 2" key="1">
    <citation type="submission" date="2018-06" db="EMBL/GenBank/DDBJ databases">
        <title>Genomic Encyclopedia of Type Strains, Phase IV (KMG-IV): sequencing the most valuable type-strain genomes for metagenomic binning, comparative biology and taxonomic classification.</title>
        <authorList>
            <person name="Goeker M."/>
        </authorList>
    </citation>
    <scope>NUCLEOTIDE SEQUENCE [LARGE SCALE GENOMIC DNA]</scope>
    <source>
        <strain evidence="1 2">DSM 15140</strain>
    </source>
</reference>
<accession>A0A366DPS8</accession>
<dbReference type="OrthoDB" id="2972684at2"/>
<dbReference type="Proteomes" id="UP000252254">
    <property type="component" value="Unassembled WGS sequence"/>
</dbReference>
<name>A0A366DPS8_9BACI</name>
<evidence type="ECO:0000313" key="1">
    <source>
        <dbReference type="EMBL" id="RBO92097.1"/>
    </source>
</evidence>
<organism evidence="1 2">
    <name type="scientific">Paraliobacillus ryukyuensis</name>
    <dbReference type="NCBI Taxonomy" id="200904"/>
    <lineage>
        <taxon>Bacteria</taxon>
        <taxon>Bacillati</taxon>
        <taxon>Bacillota</taxon>
        <taxon>Bacilli</taxon>
        <taxon>Bacillales</taxon>
        <taxon>Bacillaceae</taxon>
        <taxon>Paraliobacillus</taxon>
    </lineage>
</organism>
<dbReference type="RefSeq" id="WP_113870129.1">
    <property type="nucleotide sequence ID" value="NZ_BAABQN010000003.1"/>
</dbReference>
<proteinExistence type="predicted"/>
<sequence>MRYEMIETQIDPDINCRIIKVHDHQRNFTFLYYEDEVEDIEMLGLKLFIQERRDPIRLGVYDVSL</sequence>
<dbReference type="EMBL" id="QNRI01000016">
    <property type="protein sequence ID" value="RBO92097.1"/>
    <property type="molecule type" value="Genomic_DNA"/>
</dbReference>